<dbReference type="AlphaFoldDB" id="L1KQ08"/>
<comment type="caution">
    <text evidence="1">The sequence shown here is derived from an EMBL/GenBank/DDBJ whole genome shotgun (WGS) entry which is preliminary data.</text>
</comment>
<keyword evidence="2" id="KW-1185">Reference proteome</keyword>
<gene>
    <name evidence="1" type="ORF">STRIP9103_07998</name>
</gene>
<organism evidence="1 2">
    <name type="scientific">Streptomyces ipomoeae 91-03</name>
    <dbReference type="NCBI Taxonomy" id="698759"/>
    <lineage>
        <taxon>Bacteria</taxon>
        <taxon>Bacillati</taxon>
        <taxon>Actinomycetota</taxon>
        <taxon>Actinomycetes</taxon>
        <taxon>Kitasatosporales</taxon>
        <taxon>Streptomycetaceae</taxon>
        <taxon>Streptomyces</taxon>
    </lineage>
</organism>
<proteinExistence type="predicted"/>
<accession>L1KQ08</accession>
<evidence type="ECO:0000313" key="2">
    <source>
        <dbReference type="Proteomes" id="UP000010411"/>
    </source>
</evidence>
<dbReference type="PATRIC" id="fig|698759.3.peg.6619"/>
<dbReference type="EMBL" id="AEJC01000492">
    <property type="protein sequence ID" value="EKX62692.1"/>
    <property type="molecule type" value="Genomic_DNA"/>
</dbReference>
<evidence type="ECO:0000313" key="1">
    <source>
        <dbReference type="EMBL" id="EKX62692.1"/>
    </source>
</evidence>
<name>L1KQ08_9ACTN</name>
<sequence>MGQLPLSVPVSDTTWSRQPLAPAVVFAFQWILEEIQLRWSGPGRGPRWATGEGKASPWFIRLLKVRRLPPIRMCSS</sequence>
<protein>
    <submittedName>
        <fullName evidence="1">Uncharacterized protein</fullName>
    </submittedName>
</protein>
<reference evidence="1 2" key="1">
    <citation type="submission" date="2012-11" db="EMBL/GenBank/DDBJ databases">
        <authorList>
            <person name="Huguet-Tapia J.C."/>
            <person name="Durkin A.S."/>
            <person name="Pettis G.S."/>
            <person name="Badger J.H."/>
        </authorList>
    </citation>
    <scope>NUCLEOTIDE SEQUENCE [LARGE SCALE GENOMIC DNA]</scope>
    <source>
        <strain evidence="1 2">91-03</strain>
    </source>
</reference>
<dbReference type="Proteomes" id="UP000010411">
    <property type="component" value="Unassembled WGS sequence"/>
</dbReference>